<dbReference type="AlphaFoldDB" id="A0AAE0NJX1"/>
<proteinExistence type="predicted"/>
<dbReference type="PROSITE" id="PS50873">
    <property type="entry name" value="PEROXIDASE_4"/>
    <property type="match status" value="1"/>
</dbReference>
<keyword evidence="4" id="KW-1185">Reference proteome</keyword>
<feature type="compositionally biased region" description="Basic residues" evidence="1">
    <location>
        <begin position="37"/>
        <end position="52"/>
    </location>
</feature>
<organism evidence="3 4">
    <name type="scientific">Lasiosphaeria ovina</name>
    <dbReference type="NCBI Taxonomy" id="92902"/>
    <lineage>
        <taxon>Eukaryota</taxon>
        <taxon>Fungi</taxon>
        <taxon>Dikarya</taxon>
        <taxon>Ascomycota</taxon>
        <taxon>Pezizomycotina</taxon>
        <taxon>Sordariomycetes</taxon>
        <taxon>Sordariomycetidae</taxon>
        <taxon>Sordariales</taxon>
        <taxon>Lasiosphaeriaceae</taxon>
        <taxon>Lasiosphaeria</taxon>
    </lineage>
</organism>
<feature type="region of interest" description="Disordered" evidence="1">
    <location>
        <begin position="86"/>
        <end position="128"/>
    </location>
</feature>
<accession>A0AAE0NJX1</accession>
<feature type="region of interest" description="Disordered" evidence="1">
    <location>
        <begin position="17"/>
        <end position="52"/>
    </location>
</feature>
<gene>
    <name evidence="3" type="ORF">B0T24DRAFT_24129</name>
</gene>
<sequence>MLTRPWRRRHYHDLREQGSDALMSPSRRTNTIEKTARTSRQRPVHRQKSHRRNRLDLESCVGIDMTGCPDIVCILSLSPCRVIPKQPRRGRRENCSGSEFRNGRREKMEGKASKKKDPKIHAGRPLGGSAKHSRLEFCLLGRPSRHGRLGSFHSPFSHRGADIVHTLLHASGPPLPFHRVRSNPSAGFTSRLHSVPGRLRRPLSASLAGLSAQVCRKESCDRAVAFVKHKQQQIATLREYLSGAKRGFVLTTLGGFRNRLCQVLEKHMPREDPERAVR</sequence>
<evidence type="ECO:0000259" key="2">
    <source>
        <dbReference type="PROSITE" id="PS50873"/>
    </source>
</evidence>
<protein>
    <recommendedName>
        <fullName evidence="2">Plant heme peroxidase family profile domain-containing protein</fullName>
    </recommendedName>
</protein>
<comment type="caution">
    <text evidence="3">The sequence shown here is derived from an EMBL/GenBank/DDBJ whole genome shotgun (WGS) entry which is preliminary data.</text>
</comment>
<evidence type="ECO:0000313" key="3">
    <source>
        <dbReference type="EMBL" id="KAK3382827.1"/>
    </source>
</evidence>
<evidence type="ECO:0000313" key="4">
    <source>
        <dbReference type="Proteomes" id="UP001287356"/>
    </source>
</evidence>
<reference evidence="3" key="1">
    <citation type="journal article" date="2023" name="Mol. Phylogenet. Evol.">
        <title>Genome-scale phylogeny and comparative genomics of the fungal order Sordariales.</title>
        <authorList>
            <person name="Hensen N."/>
            <person name="Bonometti L."/>
            <person name="Westerberg I."/>
            <person name="Brannstrom I.O."/>
            <person name="Guillou S."/>
            <person name="Cros-Aarteil S."/>
            <person name="Calhoun S."/>
            <person name="Haridas S."/>
            <person name="Kuo A."/>
            <person name="Mondo S."/>
            <person name="Pangilinan J."/>
            <person name="Riley R."/>
            <person name="LaButti K."/>
            <person name="Andreopoulos B."/>
            <person name="Lipzen A."/>
            <person name="Chen C."/>
            <person name="Yan M."/>
            <person name="Daum C."/>
            <person name="Ng V."/>
            <person name="Clum A."/>
            <person name="Steindorff A."/>
            <person name="Ohm R.A."/>
            <person name="Martin F."/>
            <person name="Silar P."/>
            <person name="Natvig D.O."/>
            <person name="Lalanne C."/>
            <person name="Gautier V."/>
            <person name="Ament-Velasquez S.L."/>
            <person name="Kruys A."/>
            <person name="Hutchinson M.I."/>
            <person name="Powell A.J."/>
            <person name="Barry K."/>
            <person name="Miller A.N."/>
            <person name="Grigoriev I.V."/>
            <person name="Debuchy R."/>
            <person name="Gladieux P."/>
            <person name="Hiltunen Thoren M."/>
            <person name="Johannesson H."/>
        </authorList>
    </citation>
    <scope>NUCLEOTIDE SEQUENCE</scope>
    <source>
        <strain evidence="3">CBS 958.72</strain>
    </source>
</reference>
<dbReference type="EMBL" id="JAULSN010000001">
    <property type="protein sequence ID" value="KAK3382827.1"/>
    <property type="molecule type" value="Genomic_DNA"/>
</dbReference>
<feature type="domain" description="Plant heme peroxidase family profile" evidence="2">
    <location>
        <begin position="8"/>
        <end position="215"/>
    </location>
</feature>
<dbReference type="GO" id="GO:0020037">
    <property type="term" value="F:heme binding"/>
    <property type="evidence" value="ECO:0007669"/>
    <property type="project" value="InterPro"/>
</dbReference>
<reference evidence="3" key="2">
    <citation type="submission" date="2023-06" db="EMBL/GenBank/DDBJ databases">
        <authorList>
            <consortium name="Lawrence Berkeley National Laboratory"/>
            <person name="Haridas S."/>
            <person name="Hensen N."/>
            <person name="Bonometti L."/>
            <person name="Westerberg I."/>
            <person name="Brannstrom I.O."/>
            <person name="Guillou S."/>
            <person name="Cros-Aarteil S."/>
            <person name="Calhoun S."/>
            <person name="Kuo A."/>
            <person name="Mondo S."/>
            <person name="Pangilinan J."/>
            <person name="Riley R."/>
            <person name="Labutti K."/>
            <person name="Andreopoulos B."/>
            <person name="Lipzen A."/>
            <person name="Chen C."/>
            <person name="Yanf M."/>
            <person name="Daum C."/>
            <person name="Ng V."/>
            <person name="Clum A."/>
            <person name="Steindorff A."/>
            <person name="Ohm R."/>
            <person name="Martin F."/>
            <person name="Silar P."/>
            <person name="Natvig D."/>
            <person name="Lalanne C."/>
            <person name="Gautier V."/>
            <person name="Ament-Velasquez S.L."/>
            <person name="Kruys A."/>
            <person name="Hutchinson M.I."/>
            <person name="Powell A.J."/>
            <person name="Barry K."/>
            <person name="Miller A.N."/>
            <person name="Grigoriev I.V."/>
            <person name="Debuchy R."/>
            <person name="Gladieux P."/>
            <person name="Thoren M.H."/>
            <person name="Johannesson H."/>
        </authorList>
    </citation>
    <scope>NUCLEOTIDE SEQUENCE</scope>
    <source>
        <strain evidence="3">CBS 958.72</strain>
    </source>
</reference>
<name>A0AAE0NJX1_9PEZI</name>
<feature type="compositionally biased region" description="Basic and acidic residues" evidence="1">
    <location>
        <begin position="101"/>
        <end position="112"/>
    </location>
</feature>
<evidence type="ECO:0000256" key="1">
    <source>
        <dbReference type="SAM" id="MobiDB-lite"/>
    </source>
</evidence>
<dbReference type="Proteomes" id="UP001287356">
    <property type="component" value="Unassembled WGS sequence"/>
</dbReference>
<dbReference type="GO" id="GO:0004601">
    <property type="term" value="F:peroxidase activity"/>
    <property type="evidence" value="ECO:0007669"/>
    <property type="project" value="InterPro"/>
</dbReference>
<dbReference type="InterPro" id="IPR002016">
    <property type="entry name" value="Haem_peroxidase"/>
</dbReference>
<feature type="compositionally biased region" description="Basic residues" evidence="1">
    <location>
        <begin position="113"/>
        <end position="122"/>
    </location>
</feature>
<dbReference type="GO" id="GO:0006979">
    <property type="term" value="P:response to oxidative stress"/>
    <property type="evidence" value="ECO:0007669"/>
    <property type="project" value="InterPro"/>
</dbReference>